<feature type="transmembrane region" description="Helical" evidence="6">
    <location>
        <begin position="248"/>
        <end position="268"/>
    </location>
</feature>
<protein>
    <submittedName>
        <fullName evidence="7">Sodium:proton antiporter</fullName>
    </submittedName>
</protein>
<feature type="transmembrane region" description="Helical" evidence="6">
    <location>
        <begin position="203"/>
        <end position="227"/>
    </location>
</feature>
<dbReference type="GO" id="GO:0032329">
    <property type="term" value="P:serine transport"/>
    <property type="evidence" value="ECO:0007669"/>
    <property type="project" value="TreeGrafter"/>
</dbReference>
<dbReference type="STRING" id="399497.BW733_07440"/>
<proteinExistence type="predicted"/>
<keyword evidence="8" id="KW-1185">Reference proteome</keyword>
<name>A0A1Q2CX53_9ACTN</name>
<dbReference type="Pfam" id="PF00375">
    <property type="entry name" value="SDF"/>
    <property type="match status" value="1"/>
</dbReference>
<dbReference type="PANTHER" id="PTHR42865:SF8">
    <property type="entry name" value="SERINE_THREONINE TRANSPORTER SSTT"/>
    <property type="match status" value="1"/>
</dbReference>
<keyword evidence="4 6" id="KW-1133">Transmembrane helix</keyword>
<feature type="transmembrane region" description="Helical" evidence="6">
    <location>
        <begin position="305"/>
        <end position="331"/>
    </location>
</feature>
<feature type="transmembrane region" description="Helical" evidence="6">
    <location>
        <begin position="178"/>
        <end position="197"/>
    </location>
</feature>
<evidence type="ECO:0000313" key="7">
    <source>
        <dbReference type="EMBL" id="AQP50690.1"/>
    </source>
</evidence>
<dbReference type="GO" id="GO:0005295">
    <property type="term" value="F:neutral L-amino acid:sodium symporter activity"/>
    <property type="evidence" value="ECO:0007669"/>
    <property type="project" value="TreeGrafter"/>
</dbReference>
<keyword evidence="5 6" id="KW-0472">Membrane</keyword>
<evidence type="ECO:0000256" key="5">
    <source>
        <dbReference type="ARBA" id="ARBA00023136"/>
    </source>
</evidence>
<dbReference type="InterPro" id="IPR001991">
    <property type="entry name" value="Na-dicarboxylate_symporter"/>
</dbReference>
<evidence type="ECO:0000256" key="4">
    <source>
        <dbReference type="ARBA" id="ARBA00022989"/>
    </source>
</evidence>
<feature type="transmembrane region" description="Helical" evidence="6">
    <location>
        <begin position="280"/>
        <end position="298"/>
    </location>
</feature>
<evidence type="ECO:0000256" key="2">
    <source>
        <dbReference type="ARBA" id="ARBA00022448"/>
    </source>
</evidence>
<feature type="transmembrane region" description="Helical" evidence="6">
    <location>
        <begin position="80"/>
        <end position="107"/>
    </location>
</feature>
<evidence type="ECO:0000256" key="1">
    <source>
        <dbReference type="ARBA" id="ARBA00004141"/>
    </source>
</evidence>
<accession>A0A1Q2CX53</accession>
<feature type="transmembrane region" description="Helical" evidence="6">
    <location>
        <begin position="17"/>
        <end position="36"/>
    </location>
</feature>
<dbReference type="Gene3D" id="1.10.3860.10">
    <property type="entry name" value="Sodium:dicarboxylate symporter"/>
    <property type="match status" value="1"/>
</dbReference>
<feature type="transmembrane region" description="Helical" evidence="6">
    <location>
        <begin position="135"/>
        <end position="158"/>
    </location>
</feature>
<gene>
    <name evidence="7" type="ORF">BW733_07440</name>
</gene>
<feature type="transmembrane region" description="Helical" evidence="6">
    <location>
        <begin position="48"/>
        <end position="68"/>
    </location>
</feature>
<keyword evidence="2" id="KW-0813">Transport</keyword>
<dbReference type="OrthoDB" id="9768885at2"/>
<dbReference type="PANTHER" id="PTHR42865">
    <property type="entry name" value="PROTON/GLUTAMATE-ASPARTATE SYMPORTER"/>
    <property type="match status" value="1"/>
</dbReference>
<dbReference type="AlphaFoldDB" id="A0A1Q2CX53"/>
<dbReference type="EMBL" id="CP019607">
    <property type="protein sequence ID" value="AQP50690.1"/>
    <property type="molecule type" value="Genomic_DNA"/>
</dbReference>
<dbReference type="KEGG" id="tfa:BW733_07440"/>
<dbReference type="PRINTS" id="PR00173">
    <property type="entry name" value="EDTRNSPORT"/>
</dbReference>
<dbReference type="GO" id="GO:0005886">
    <property type="term" value="C:plasma membrane"/>
    <property type="evidence" value="ECO:0007669"/>
    <property type="project" value="TreeGrafter"/>
</dbReference>
<dbReference type="RefSeq" id="WP_077349273.1">
    <property type="nucleotide sequence ID" value="NZ_CP019607.1"/>
</dbReference>
<evidence type="ECO:0000256" key="3">
    <source>
        <dbReference type="ARBA" id="ARBA00022692"/>
    </source>
</evidence>
<dbReference type="SUPFAM" id="SSF118215">
    <property type="entry name" value="Proton glutamate symport protein"/>
    <property type="match status" value="1"/>
</dbReference>
<feature type="transmembrane region" description="Helical" evidence="6">
    <location>
        <begin position="337"/>
        <end position="355"/>
    </location>
</feature>
<organism evidence="7 8">
    <name type="scientific">Tessaracoccus flavescens</name>
    <dbReference type="NCBI Taxonomy" id="399497"/>
    <lineage>
        <taxon>Bacteria</taxon>
        <taxon>Bacillati</taxon>
        <taxon>Actinomycetota</taxon>
        <taxon>Actinomycetes</taxon>
        <taxon>Propionibacteriales</taxon>
        <taxon>Propionibacteriaceae</taxon>
        <taxon>Tessaracoccus</taxon>
    </lineage>
</organism>
<dbReference type="Proteomes" id="UP000188235">
    <property type="component" value="Chromosome"/>
</dbReference>
<evidence type="ECO:0000313" key="8">
    <source>
        <dbReference type="Proteomes" id="UP000188235"/>
    </source>
</evidence>
<evidence type="ECO:0000256" key="6">
    <source>
        <dbReference type="SAM" id="Phobius"/>
    </source>
</evidence>
<dbReference type="InterPro" id="IPR036458">
    <property type="entry name" value="Na:dicarbo_symporter_sf"/>
</dbReference>
<keyword evidence="3 6" id="KW-0812">Transmembrane</keyword>
<comment type="subcellular location">
    <subcellularLocation>
        <location evidence="1">Membrane</location>
        <topology evidence="1">Multi-pass membrane protein</topology>
    </subcellularLocation>
</comment>
<sequence>MTAAPQPSSTRSRRPSLLLLIVIAIALGVVCGLFFPDWLTSVFVTFNGLFGQFLGFAIPLIIVGLIAPAIADLGRGAGKWLAITAAVAYLSTVIAGLMGLTASMAILPRVLPAERPDALTNPEESLLTPYFSLEIPPLFGVTSAVVLAFVIGVALTVIDGNVLRRGFIEFRDLVNWMITKIIIPLLPIYIFGIFLNMTQGGQVATVIATFLGVVVFVFILTWIMLLLQFTVAGLFTGKNPIKMLGTMLPAYATALGTSSSAATIPVTLRQAIKMGVSQPVAAFTVPLCATIHLAGSMIKITCFSIAVMMLFGIEINWGLMIGFIFMLGIMMVAAPGVPGGAIMTAAGLLSSMLGFNEAQVGLLIATYIAIDSFGTATNVTGDGAIAAIMDKLINRSKGQNELATEAATVEERV</sequence>
<reference evidence="7 8" key="1">
    <citation type="journal article" date="2008" name="Int. J. Syst. Evol. Microbiol.">
        <title>Tessaracoccus flavescens sp. nov., isolated from marine sediment.</title>
        <authorList>
            <person name="Lee D.W."/>
            <person name="Lee S.D."/>
        </authorList>
    </citation>
    <scope>NUCLEOTIDE SEQUENCE [LARGE SCALE GENOMIC DNA]</scope>
    <source>
        <strain evidence="7 8">SST-39T</strain>
    </source>
</reference>